<dbReference type="RefSeq" id="WP_006272607.1">
    <property type="nucleotide sequence ID" value="NZ_GL883077.1"/>
</dbReference>
<dbReference type="SUPFAM" id="SSF55961">
    <property type="entry name" value="Bet v1-like"/>
    <property type="match status" value="1"/>
</dbReference>
<keyword evidence="1" id="KW-1133">Transmembrane helix</keyword>
<proteinExistence type="predicted"/>
<name>F4QL35_9CAUL</name>
<dbReference type="InterPro" id="IPR019587">
    <property type="entry name" value="Polyketide_cyclase/dehydratase"/>
</dbReference>
<dbReference type="CDD" id="cd07821">
    <property type="entry name" value="PYR_PYL_RCAR_like"/>
    <property type="match status" value="1"/>
</dbReference>
<dbReference type="EMBL" id="GL883077">
    <property type="protein sequence ID" value="EGF93410.1"/>
    <property type="molecule type" value="Genomic_DNA"/>
</dbReference>
<sequence length="321" mass="35290">MTEDKPAGRIYFRKALLWAILAGLGIFLPYYAILFLKDRTFNPFSGETPSWLYNGSILLLLPLAQGFAAALGLGRDKVRGGEGFGLIFCVLIVDCLIAVLPLREGVICLIMASPLLLGLIAFGYVVGRIVARRGKSRSASVSLAPLALVLVIGETLGPVPDVAREVSSSVMIDAPADVVWRYVVSYPEITETPDYWVWQMGLPSPTHSVAEAPAVGARRQCRFTGGHAFDERITVLEPNRRLVFAVTGQMQHPEIFGHLTFDEGEVVLTPLSDGRTKLTMTGRYRLNVRPAAYFAGWAEDVTRQIHRRTMAQMKQLAEADT</sequence>
<evidence type="ECO:0000313" key="2">
    <source>
        <dbReference type="EMBL" id="EGF93410.1"/>
    </source>
</evidence>
<reference evidence="3" key="1">
    <citation type="submission" date="2011-03" db="EMBL/GenBank/DDBJ databases">
        <title>Draft genome sequence of Brevundimonas diminuta.</title>
        <authorList>
            <person name="Brown P.J.B."/>
            <person name="Buechlein A."/>
            <person name="Hemmerich C."/>
            <person name="Brun Y.V."/>
        </authorList>
    </citation>
    <scope>NUCLEOTIDE SEQUENCE [LARGE SCALE GENOMIC DNA]</scope>
    <source>
        <strain evidence="3">C19</strain>
    </source>
</reference>
<dbReference type="InterPro" id="IPR023393">
    <property type="entry name" value="START-like_dom_sf"/>
</dbReference>
<dbReference type="Pfam" id="PF10604">
    <property type="entry name" value="Polyketide_cyc2"/>
    <property type="match status" value="1"/>
</dbReference>
<feature type="transmembrane region" description="Helical" evidence="1">
    <location>
        <begin position="51"/>
        <end position="71"/>
    </location>
</feature>
<dbReference type="AlphaFoldDB" id="F4QL35"/>
<accession>F4QL35</accession>
<dbReference type="STRING" id="715226.ABI_18500"/>
<dbReference type="Proteomes" id="UP000006512">
    <property type="component" value="Unassembled WGS sequence"/>
</dbReference>
<evidence type="ECO:0000313" key="3">
    <source>
        <dbReference type="Proteomes" id="UP000006512"/>
    </source>
</evidence>
<gene>
    <name evidence="2" type="ORF">ABI_18500</name>
</gene>
<feature type="transmembrane region" description="Helical" evidence="1">
    <location>
        <begin position="15"/>
        <end position="36"/>
    </location>
</feature>
<feature type="transmembrane region" description="Helical" evidence="1">
    <location>
        <begin position="83"/>
        <end position="100"/>
    </location>
</feature>
<feature type="transmembrane region" description="Helical" evidence="1">
    <location>
        <begin position="106"/>
        <end position="127"/>
    </location>
</feature>
<keyword evidence="3" id="KW-1185">Reference proteome</keyword>
<dbReference type="HOGENOM" id="CLU_059502_0_0_5"/>
<protein>
    <submittedName>
        <fullName evidence="2">Activator of Hsp90 ATPase 1-like family protein</fullName>
    </submittedName>
</protein>
<keyword evidence="1" id="KW-0812">Transmembrane</keyword>
<dbReference type="Gene3D" id="3.30.530.20">
    <property type="match status" value="1"/>
</dbReference>
<organism evidence="2 3">
    <name type="scientific">Asticcacaulis biprosthecium C19</name>
    <dbReference type="NCBI Taxonomy" id="715226"/>
    <lineage>
        <taxon>Bacteria</taxon>
        <taxon>Pseudomonadati</taxon>
        <taxon>Pseudomonadota</taxon>
        <taxon>Alphaproteobacteria</taxon>
        <taxon>Caulobacterales</taxon>
        <taxon>Caulobacteraceae</taxon>
        <taxon>Asticcacaulis</taxon>
    </lineage>
</organism>
<keyword evidence="1" id="KW-0472">Membrane</keyword>
<evidence type="ECO:0000256" key="1">
    <source>
        <dbReference type="SAM" id="Phobius"/>
    </source>
</evidence>